<evidence type="ECO:0000256" key="2">
    <source>
        <dbReference type="ARBA" id="ARBA00022475"/>
    </source>
</evidence>
<dbReference type="EMBL" id="DSMG01000084">
    <property type="protein sequence ID" value="HDX31566.1"/>
    <property type="molecule type" value="Genomic_DNA"/>
</dbReference>
<feature type="transmembrane region" description="Helical" evidence="8">
    <location>
        <begin position="264"/>
        <end position="283"/>
    </location>
</feature>
<evidence type="ECO:0000256" key="5">
    <source>
        <dbReference type="ARBA" id="ARBA00022692"/>
    </source>
</evidence>
<evidence type="ECO:0000256" key="6">
    <source>
        <dbReference type="ARBA" id="ARBA00022989"/>
    </source>
</evidence>
<reference evidence="10" key="1">
    <citation type="journal article" date="2020" name="mSystems">
        <title>Genome- and Community-Level Interaction Insights into Carbon Utilization and Element Cycling Functions of Hydrothermarchaeota in Hydrothermal Sediment.</title>
        <authorList>
            <person name="Zhou Z."/>
            <person name="Liu Y."/>
            <person name="Xu W."/>
            <person name="Pan J."/>
            <person name="Luo Z.H."/>
            <person name="Li M."/>
        </authorList>
    </citation>
    <scope>NUCLEOTIDE SEQUENCE [LARGE SCALE GENOMIC DNA]</scope>
    <source>
        <strain evidence="10">SpSt-289</strain>
    </source>
</reference>
<dbReference type="GO" id="GO:0005886">
    <property type="term" value="C:plasma membrane"/>
    <property type="evidence" value="ECO:0007669"/>
    <property type="project" value="UniProtKB-SubCell"/>
</dbReference>
<feature type="transmembrane region" description="Helical" evidence="8">
    <location>
        <begin position="156"/>
        <end position="175"/>
    </location>
</feature>
<dbReference type="AlphaFoldDB" id="A0A7C1JK40"/>
<dbReference type="PANTHER" id="PTHR33908">
    <property type="entry name" value="MANNOSYLTRANSFERASE YKCB-RELATED"/>
    <property type="match status" value="1"/>
</dbReference>
<feature type="transmembrane region" description="Helical" evidence="8">
    <location>
        <begin position="428"/>
        <end position="446"/>
    </location>
</feature>
<evidence type="ECO:0000256" key="7">
    <source>
        <dbReference type="ARBA" id="ARBA00023136"/>
    </source>
</evidence>
<gene>
    <name evidence="10" type="ORF">ENQ20_08720</name>
</gene>
<comment type="caution">
    <text evidence="10">The sequence shown here is derived from an EMBL/GenBank/DDBJ whole genome shotgun (WGS) entry which is preliminary data.</text>
</comment>
<dbReference type="PANTHER" id="PTHR33908:SF11">
    <property type="entry name" value="MEMBRANE PROTEIN"/>
    <property type="match status" value="1"/>
</dbReference>
<keyword evidence="5 8" id="KW-0812">Transmembrane</keyword>
<accession>A0A7C1JK40</accession>
<dbReference type="InterPro" id="IPR038731">
    <property type="entry name" value="RgtA/B/C-like"/>
</dbReference>
<protein>
    <recommendedName>
        <fullName evidence="9">Glycosyltransferase RgtA/B/C/D-like domain-containing protein</fullName>
    </recommendedName>
</protein>
<keyword evidence="7 8" id="KW-0472">Membrane</keyword>
<evidence type="ECO:0000259" key="9">
    <source>
        <dbReference type="Pfam" id="PF13231"/>
    </source>
</evidence>
<dbReference type="GO" id="GO:0016763">
    <property type="term" value="F:pentosyltransferase activity"/>
    <property type="evidence" value="ECO:0007669"/>
    <property type="project" value="TreeGrafter"/>
</dbReference>
<name>A0A7C1JK40_9CHLR</name>
<keyword evidence="2" id="KW-1003">Cell membrane</keyword>
<feature type="domain" description="Glycosyltransferase RgtA/B/C/D-like" evidence="9">
    <location>
        <begin position="89"/>
        <end position="241"/>
    </location>
</feature>
<evidence type="ECO:0000313" key="10">
    <source>
        <dbReference type="EMBL" id="HDX31566.1"/>
    </source>
</evidence>
<comment type="subcellular location">
    <subcellularLocation>
        <location evidence="1">Cell membrane</location>
        <topology evidence="1">Multi-pass membrane protein</topology>
    </subcellularLocation>
</comment>
<dbReference type="Pfam" id="PF13231">
    <property type="entry name" value="PMT_2"/>
    <property type="match status" value="1"/>
</dbReference>
<organism evidence="10">
    <name type="scientific">Caldilinea aerophila</name>
    <dbReference type="NCBI Taxonomy" id="133453"/>
    <lineage>
        <taxon>Bacteria</taxon>
        <taxon>Bacillati</taxon>
        <taxon>Chloroflexota</taxon>
        <taxon>Caldilineae</taxon>
        <taxon>Caldilineales</taxon>
        <taxon>Caldilineaceae</taxon>
        <taxon>Caldilinea</taxon>
    </lineage>
</organism>
<feature type="transmembrane region" description="Helical" evidence="8">
    <location>
        <begin position="343"/>
        <end position="362"/>
    </location>
</feature>
<feature type="transmembrane region" description="Helical" evidence="8">
    <location>
        <begin position="111"/>
        <end position="144"/>
    </location>
</feature>
<dbReference type="InterPro" id="IPR050297">
    <property type="entry name" value="LipidA_mod_glycosyltrf_83"/>
</dbReference>
<keyword evidence="3" id="KW-0328">Glycosyltransferase</keyword>
<feature type="transmembrane region" description="Helical" evidence="8">
    <location>
        <begin position="235"/>
        <end position="252"/>
    </location>
</feature>
<evidence type="ECO:0000256" key="8">
    <source>
        <dbReference type="SAM" id="Phobius"/>
    </source>
</evidence>
<feature type="transmembrane region" description="Helical" evidence="8">
    <location>
        <begin position="187"/>
        <end position="215"/>
    </location>
</feature>
<feature type="transmembrane region" description="Helical" evidence="8">
    <location>
        <begin position="374"/>
        <end position="396"/>
    </location>
</feature>
<evidence type="ECO:0000256" key="1">
    <source>
        <dbReference type="ARBA" id="ARBA00004651"/>
    </source>
</evidence>
<feature type="transmembrane region" description="Helical" evidence="8">
    <location>
        <begin position="21"/>
        <end position="44"/>
    </location>
</feature>
<proteinExistence type="predicted"/>
<sequence length="836" mass="93581">MHPPSVNISPGVNDTSHGKTPLLIGVILLSAIVILNIAGNLYWIQQNIVLVGRDASNYLTTTMAYREILTDLSPQSLFRAFTYPQYRTPGLYLAAQPFLHLFGFNMDSAQYLNVALSAVVIVLAYLLGAAIAGWRVGLFAALLVSLFPMMAAMARLFYTEMFLTAAVAANLWALHRSDGFARRSWSMAWGVSLGIGLLVKWTMPIYLWLPVLWVLWRRRSDFIGARWPAWQGRRLTLALLAAFAIGTLWFWPNRTQAEAFLPGQFLWLGWILLLMPVTLGLALSSSRSTNLVTAIFVGLSIASLWYLPHADIGIRLFIEDEARGQEGASLLNPDNYLRYARHLYFAHLGPLAFWLIVPPALWPWLRAWAQRRPLSASATLLWLNITAALIVLSLIAQQNARNLVPVLPSVAVLCAIGLWQYRPWLRWILGSVWVVVLGTQLFLYTADAPFDFYRSTQQLWASRQYLKQPAIQETDPGYWIAPHILEAITQGADVPQRLTLLVNTHQIHRGIFKYLVEEKKLDVVIEDATEIESRAWHTVLAAPWVLVKDGANRNVAAEGQVLIDRIFAGDPLFDALYEKVETYRLPDGDMLYLYHRSKGPGHPTVDPVRLARAADLWSWIKERRPPGVPLIYSTPDVAVWVGMQDPTQAPVMVLDPAKGDLSSQFPVVEGTAVVVFDQNALALEQWLEQQAFRSIDSGGDDAWATLYGFVEGALEEQPSARPQWEGMKLRALRTKSQIHSGEVLPVEIHIKGQWPDKRQLSLRLVAPDGVIIASQDRPLAEVMRFGLFAPLATPSGDYQLVAIVYDVERMVNISATLDFEGNPVEVNLATVRIVGP</sequence>
<keyword evidence="6 8" id="KW-1133">Transmembrane helix</keyword>
<evidence type="ECO:0000256" key="3">
    <source>
        <dbReference type="ARBA" id="ARBA00022676"/>
    </source>
</evidence>
<feature type="transmembrane region" description="Helical" evidence="8">
    <location>
        <begin position="290"/>
        <end position="307"/>
    </location>
</feature>
<keyword evidence="4" id="KW-0808">Transferase</keyword>
<dbReference type="GO" id="GO:0009103">
    <property type="term" value="P:lipopolysaccharide biosynthetic process"/>
    <property type="evidence" value="ECO:0007669"/>
    <property type="project" value="UniProtKB-ARBA"/>
</dbReference>
<feature type="transmembrane region" description="Helical" evidence="8">
    <location>
        <begin position="402"/>
        <end position="421"/>
    </location>
</feature>
<evidence type="ECO:0000256" key="4">
    <source>
        <dbReference type="ARBA" id="ARBA00022679"/>
    </source>
</evidence>